<dbReference type="InterPro" id="IPR051121">
    <property type="entry name" value="FAH"/>
</dbReference>
<proteinExistence type="inferred from homology"/>
<dbReference type="SUPFAM" id="SSF56529">
    <property type="entry name" value="FAH"/>
    <property type="match status" value="1"/>
</dbReference>
<dbReference type="OrthoDB" id="9779415at2"/>
<dbReference type="GO" id="GO:0046872">
    <property type="term" value="F:metal ion binding"/>
    <property type="evidence" value="ECO:0007669"/>
    <property type="project" value="UniProtKB-KW"/>
</dbReference>
<organism evidence="4 5">
    <name type="scientific">Herbidospora galbida</name>
    <dbReference type="NCBI Taxonomy" id="2575442"/>
    <lineage>
        <taxon>Bacteria</taxon>
        <taxon>Bacillati</taxon>
        <taxon>Actinomycetota</taxon>
        <taxon>Actinomycetes</taxon>
        <taxon>Streptosporangiales</taxon>
        <taxon>Streptosporangiaceae</taxon>
        <taxon>Herbidospora</taxon>
    </lineage>
</organism>
<comment type="similarity">
    <text evidence="1">Belongs to the FAH family.</text>
</comment>
<sequence length="288" mass="31176">MHIVRFIGPVTGQATIGLDDGVHLTEIDGTIGDLLRLTVEELRDRCAAADGPRHDRSSVRLLPPLDDRMEVWAAGVTYERSKAARMVESEKAADVYDLVYDADRPELFFKSAAWRATGHGGHVSVRGDSEIDVPEPELGLVVNRHGEIAGYTVVNDMSSRTIEGENPLYLPQAKIYLGGCATGPAIRPSWEVPDPYALGIELTITRDGGRAWHGEASTGQLHRRLDDLVGYLFREDVFPDGVILATGTCLVPELPFTLRAGDEITITISEVGTLTSTVVAGKAGMPGF</sequence>
<evidence type="ECO:0000256" key="1">
    <source>
        <dbReference type="ARBA" id="ARBA00010211"/>
    </source>
</evidence>
<gene>
    <name evidence="4" type="ORF">FDA94_20815</name>
</gene>
<dbReference type="InterPro" id="IPR011234">
    <property type="entry name" value="Fumarylacetoacetase-like_C"/>
</dbReference>
<dbReference type="GO" id="GO:0016787">
    <property type="term" value="F:hydrolase activity"/>
    <property type="evidence" value="ECO:0007669"/>
    <property type="project" value="UniProtKB-KW"/>
</dbReference>
<dbReference type="AlphaFoldDB" id="A0A4U3MCY9"/>
<dbReference type="InterPro" id="IPR036663">
    <property type="entry name" value="Fumarylacetoacetase_C_sf"/>
</dbReference>
<dbReference type="Gene3D" id="3.90.850.10">
    <property type="entry name" value="Fumarylacetoacetase-like, C-terminal domain"/>
    <property type="match status" value="1"/>
</dbReference>
<evidence type="ECO:0000256" key="2">
    <source>
        <dbReference type="ARBA" id="ARBA00022723"/>
    </source>
</evidence>
<name>A0A4U3MCY9_9ACTN</name>
<keyword evidence="2" id="KW-0479">Metal-binding</keyword>
<dbReference type="Proteomes" id="UP000308705">
    <property type="component" value="Unassembled WGS sequence"/>
</dbReference>
<evidence type="ECO:0000313" key="4">
    <source>
        <dbReference type="EMBL" id="TKK86550.1"/>
    </source>
</evidence>
<dbReference type="GO" id="GO:0044281">
    <property type="term" value="P:small molecule metabolic process"/>
    <property type="evidence" value="ECO:0007669"/>
    <property type="project" value="UniProtKB-ARBA"/>
</dbReference>
<dbReference type="Pfam" id="PF01557">
    <property type="entry name" value="FAA_hydrolase"/>
    <property type="match status" value="1"/>
</dbReference>
<dbReference type="PANTHER" id="PTHR42796">
    <property type="entry name" value="FUMARYLACETOACETATE HYDROLASE DOMAIN-CONTAINING PROTEIN 2A-RELATED"/>
    <property type="match status" value="1"/>
</dbReference>
<evidence type="ECO:0000313" key="5">
    <source>
        <dbReference type="Proteomes" id="UP000308705"/>
    </source>
</evidence>
<comment type="caution">
    <text evidence="4">The sequence shown here is derived from an EMBL/GenBank/DDBJ whole genome shotgun (WGS) entry which is preliminary data.</text>
</comment>
<reference evidence="4 5" key="1">
    <citation type="submission" date="2019-04" db="EMBL/GenBank/DDBJ databases">
        <title>Herbidospora sp. NEAU-GS14.nov., a novel actinomycete isolated from soil.</title>
        <authorList>
            <person name="Han L."/>
        </authorList>
    </citation>
    <scope>NUCLEOTIDE SEQUENCE [LARGE SCALE GENOMIC DNA]</scope>
    <source>
        <strain evidence="4 5">NEAU-GS14</strain>
    </source>
</reference>
<accession>A0A4U3MCY9</accession>
<dbReference type="RefSeq" id="WP_137248744.1">
    <property type="nucleotide sequence ID" value="NZ_SZQA01000020.1"/>
</dbReference>
<feature type="domain" description="Fumarylacetoacetase-like C-terminal" evidence="3">
    <location>
        <begin position="101"/>
        <end position="279"/>
    </location>
</feature>
<keyword evidence="5" id="KW-1185">Reference proteome</keyword>
<dbReference type="EMBL" id="SZQA01000020">
    <property type="protein sequence ID" value="TKK86550.1"/>
    <property type="molecule type" value="Genomic_DNA"/>
</dbReference>
<protein>
    <submittedName>
        <fullName evidence="4">Fumarylacetoacetate hydrolase</fullName>
    </submittedName>
</protein>
<dbReference type="PANTHER" id="PTHR42796:SF7">
    <property type="entry name" value="2-DEHYDRO-3-DEOXY-D-ARABINONATE DEHYDRATASE"/>
    <property type="match status" value="1"/>
</dbReference>
<keyword evidence="4" id="KW-0378">Hydrolase</keyword>
<evidence type="ECO:0000259" key="3">
    <source>
        <dbReference type="Pfam" id="PF01557"/>
    </source>
</evidence>